<organism evidence="1 2">
    <name type="scientific">Gossypium australe</name>
    <dbReference type="NCBI Taxonomy" id="47621"/>
    <lineage>
        <taxon>Eukaryota</taxon>
        <taxon>Viridiplantae</taxon>
        <taxon>Streptophyta</taxon>
        <taxon>Embryophyta</taxon>
        <taxon>Tracheophyta</taxon>
        <taxon>Spermatophyta</taxon>
        <taxon>Magnoliopsida</taxon>
        <taxon>eudicotyledons</taxon>
        <taxon>Gunneridae</taxon>
        <taxon>Pentapetalae</taxon>
        <taxon>rosids</taxon>
        <taxon>malvids</taxon>
        <taxon>Malvales</taxon>
        <taxon>Malvaceae</taxon>
        <taxon>Malvoideae</taxon>
        <taxon>Gossypium</taxon>
    </lineage>
</organism>
<reference evidence="2" key="1">
    <citation type="journal article" date="2019" name="Plant Biotechnol. J.">
        <title>Genome sequencing of the Australian wild diploid species Gossypium australe highlights disease resistance and delayed gland morphogenesis.</title>
        <authorList>
            <person name="Cai Y."/>
            <person name="Cai X."/>
            <person name="Wang Q."/>
            <person name="Wang P."/>
            <person name="Zhang Y."/>
            <person name="Cai C."/>
            <person name="Xu Y."/>
            <person name="Wang K."/>
            <person name="Zhou Z."/>
            <person name="Wang C."/>
            <person name="Geng S."/>
            <person name="Li B."/>
            <person name="Dong Q."/>
            <person name="Hou Y."/>
            <person name="Wang H."/>
            <person name="Ai P."/>
            <person name="Liu Z."/>
            <person name="Yi F."/>
            <person name="Sun M."/>
            <person name="An G."/>
            <person name="Cheng J."/>
            <person name="Zhang Y."/>
            <person name="Shi Q."/>
            <person name="Xie Y."/>
            <person name="Shi X."/>
            <person name="Chang Y."/>
            <person name="Huang F."/>
            <person name="Chen Y."/>
            <person name="Hong S."/>
            <person name="Mi L."/>
            <person name="Sun Q."/>
            <person name="Zhang L."/>
            <person name="Zhou B."/>
            <person name="Peng R."/>
            <person name="Zhang X."/>
            <person name="Liu F."/>
        </authorList>
    </citation>
    <scope>NUCLEOTIDE SEQUENCE [LARGE SCALE GENOMIC DNA]</scope>
    <source>
        <strain evidence="2">cv. PA1801</strain>
    </source>
</reference>
<dbReference type="AlphaFoldDB" id="A0A5B6X7V1"/>
<gene>
    <name evidence="1" type="ORF">EPI10_033527</name>
</gene>
<protein>
    <submittedName>
        <fullName evidence="1">Uncharacterized protein</fullName>
    </submittedName>
</protein>
<proteinExistence type="predicted"/>
<keyword evidence="2" id="KW-1185">Reference proteome</keyword>
<evidence type="ECO:0000313" key="1">
    <source>
        <dbReference type="EMBL" id="KAA3489988.1"/>
    </source>
</evidence>
<evidence type="ECO:0000313" key="2">
    <source>
        <dbReference type="Proteomes" id="UP000325315"/>
    </source>
</evidence>
<dbReference type="EMBL" id="SMMG02000001">
    <property type="protein sequence ID" value="KAA3489988.1"/>
    <property type="molecule type" value="Genomic_DNA"/>
</dbReference>
<accession>A0A5B6X7V1</accession>
<name>A0A5B6X7V1_9ROSI</name>
<dbReference type="Proteomes" id="UP000325315">
    <property type="component" value="Unassembled WGS sequence"/>
</dbReference>
<sequence>MWGRGPNKEESIVRKRKLTEVEVGDNAEDSFLGDTGKRTKYEAQGLQNKEELELIVEEWEKDDVVNQKRSAAAKRQADREQ</sequence>
<comment type="caution">
    <text evidence="1">The sequence shown here is derived from an EMBL/GenBank/DDBJ whole genome shotgun (WGS) entry which is preliminary data.</text>
</comment>